<comment type="caution">
    <text evidence="4">The sequence shown here is derived from an EMBL/GenBank/DDBJ whole genome shotgun (WGS) entry which is preliminary data.</text>
</comment>
<feature type="region of interest" description="Disordered" evidence="1">
    <location>
        <begin position="923"/>
        <end position="958"/>
    </location>
</feature>
<dbReference type="EMBL" id="MCFL01000039">
    <property type="protein sequence ID" value="ORZ33037.1"/>
    <property type="molecule type" value="Genomic_DNA"/>
</dbReference>
<feature type="region of interest" description="Disordered" evidence="1">
    <location>
        <begin position="156"/>
        <end position="182"/>
    </location>
</feature>
<keyword evidence="5" id="KW-1185">Reference proteome</keyword>
<keyword evidence="2" id="KW-0812">Transmembrane</keyword>
<evidence type="ECO:0000256" key="3">
    <source>
        <dbReference type="SAM" id="SignalP"/>
    </source>
</evidence>
<feature type="region of interest" description="Disordered" evidence="1">
    <location>
        <begin position="805"/>
        <end position="876"/>
    </location>
</feature>
<feature type="signal peptide" evidence="3">
    <location>
        <begin position="1"/>
        <end position="15"/>
    </location>
</feature>
<feature type="compositionally biased region" description="Pro residues" evidence="1">
    <location>
        <begin position="867"/>
        <end position="876"/>
    </location>
</feature>
<organism evidence="4 5">
    <name type="scientific">Catenaria anguillulae PL171</name>
    <dbReference type="NCBI Taxonomy" id="765915"/>
    <lineage>
        <taxon>Eukaryota</taxon>
        <taxon>Fungi</taxon>
        <taxon>Fungi incertae sedis</taxon>
        <taxon>Blastocladiomycota</taxon>
        <taxon>Blastocladiomycetes</taxon>
        <taxon>Blastocladiales</taxon>
        <taxon>Catenariaceae</taxon>
        <taxon>Catenaria</taxon>
    </lineage>
</organism>
<evidence type="ECO:0008006" key="6">
    <source>
        <dbReference type="Google" id="ProtNLM"/>
    </source>
</evidence>
<feature type="compositionally biased region" description="Low complexity" evidence="1">
    <location>
        <begin position="745"/>
        <end position="754"/>
    </location>
</feature>
<feature type="compositionally biased region" description="Gly residues" evidence="1">
    <location>
        <begin position="700"/>
        <end position="711"/>
    </location>
</feature>
<feature type="compositionally biased region" description="Gly residues" evidence="1">
    <location>
        <begin position="588"/>
        <end position="600"/>
    </location>
</feature>
<evidence type="ECO:0000256" key="2">
    <source>
        <dbReference type="SAM" id="Phobius"/>
    </source>
</evidence>
<feature type="transmembrane region" description="Helical" evidence="2">
    <location>
        <begin position="642"/>
        <end position="661"/>
    </location>
</feature>
<reference evidence="4 5" key="1">
    <citation type="submission" date="2016-07" db="EMBL/GenBank/DDBJ databases">
        <title>Pervasive Adenine N6-methylation of Active Genes in Fungi.</title>
        <authorList>
            <consortium name="DOE Joint Genome Institute"/>
            <person name="Mondo S.J."/>
            <person name="Dannebaum R.O."/>
            <person name="Kuo R.C."/>
            <person name="Labutti K."/>
            <person name="Haridas S."/>
            <person name="Kuo A."/>
            <person name="Salamov A."/>
            <person name="Ahrendt S.R."/>
            <person name="Lipzen A."/>
            <person name="Sullivan W."/>
            <person name="Andreopoulos W.B."/>
            <person name="Clum A."/>
            <person name="Lindquist E."/>
            <person name="Daum C."/>
            <person name="Ramamoorthy G.K."/>
            <person name="Gryganskyi A."/>
            <person name="Culley D."/>
            <person name="Magnuson J.K."/>
            <person name="James T.Y."/>
            <person name="O'Malley M.A."/>
            <person name="Stajich J.E."/>
            <person name="Spatafora J.W."/>
            <person name="Visel A."/>
            <person name="Grigoriev I.V."/>
        </authorList>
    </citation>
    <scope>NUCLEOTIDE SEQUENCE [LARGE SCALE GENOMIC DNA]</scope>
    <source>
        <strain evidence="4 5">PL171</strain>
    </source>
</reference>
<feature type="region of interest" description="Disordered" evidence="1">
    <location>
        <begin position="341"/>
        <end position="367"/>
    </location>
</feature>
<feature type="compositionally biased region" description="Polar residues" evidence="1">
    <location>
        <begin position="1183"/>
        <end position="1205"/>
    </location>
</feature>
<feature type="compositionally biased region" description="Low complexity" evidence="1">
    <location>
        <begin position="689"/>
        <end position="699"/>
    </location>
</feature>
<sequence length="1368" mass="145004">MCRIWLLLRLIMIFAIKLMPFERRRPQDVASAAVVLLLSVAITLVSLVPLLVHTAPTTSPLTPRSLAAHLTRRAPANPIGWRGEFLVLSLNENSAPSLSGPNDYYRSEGNPAWLVFHSSNRSWTGWVPAEGPSDTQLTFQLVGQVQDRTIRQPMSVTIIKRPQGGRSRSSSPSSGSNTNLSPDFLTAIPLPTSTITPKSPTALINQLAQVFSPTVKVTDVTLSDPALVPPESDTLAVTKLNATYGQLVFWSTPSRTVRWQQVQSGPGSALPTWLAYDAGNGALSGTVPAAHRTALPMPVARDFKRGAIQLTVTANAPPTATGADVPVPKPTQVVVVAPAEPNRAPRLANPSRNNAATGPDDDRAGWTATVRSGNSIRWSVPAGWTQDPDQDATMWVAVQSALGLPKWATWDASQGVLNGRVPRTSTIMDAALVTDWANVSLPLRGAMPPLPWSLSTCMWIAAVDPLGIVSNWLRADIVVDEWVPPTPKVPVYDVPAPAPDGSGGGVVRLNDLFVTNVSSVFEWDGFVGILPSDAPVTLDQDGALIADPIGGNREIVAHVVVVDRKGGVGLVTVRFPKREGAGEDVTMNGGGGGEGSGAGANAGANGQQSVGEFLFDKWFAGVDTSSPAAFFRTAPKNTAVQILSGCILGLMLAMVALLLVVRRRRRARTAVQTQQVLGAASGKGGGTGASDRSVGMRSNGSGGSGGGARRGSGNGLMMSLYNAGASANGSRGSLSQVGPAPVPISSKSSSSSSSATPLRQQQLQQDAHRKSLNRVSFSDTVEASDGTLQRLNQKEGRIGEGLVARSAEEVGSTPLATAPTVAPTASSVRQDSSDHAAPQAQSRPQPATSSHSVPPAPISPATSTTPPCHPPTYPAPAPYLPPNPSATDLSLANAWLALCPDHYIAQSPTVSVCTTSMYSNRPESGAPGAPGNTLPRLASGRSSGTSSSSFMEPPPDMPHAVAIVGQPFTYDHPALAALAAQSAQPPPPPQQFGRGGRNNLHAQQQPAPMFRFGIRRDQNSPTWITVDAMSGRLQGIPFAGDNGLGYVVIIMRWNAAVTPDGFSDPDSSFVSSGSRTVPPPHAHEAAKVWVSVSDAQMPAPRFAVSSSGGVVPQAAAQQRPPNVANEARIPPVPALVGTAIPVVQVPNLSPPPRVHDHPSELPKTPPPPQPPTLKPQRVVVTQVIPTTSASSTSQPLRPSRTNSTRLTVRRLNRATTATFDTDYEFNMAAGDDDNYSINSHRISEYFPVNVPGAQPMLHPIRSSIPNRPPTARGRQRSSSVSLDMPSYEDNSDDDPDATRHLRDLLKHRRSGSFDSVTREQWRASRRYTRSSDMDREDRERFEAWLRGERKTSTLMMGEFDYSGGGNMR</sequence>
<evidence type="ECO:0000313" key="5">
    <source>
        <dbReference type="Proteomes" id="UP000193411"/>
    </source>
</evidence>
<protein>
    <recommendedName>
        <fullName evidence="6">Dystroglycan-type cadherin-like domain-containing protein</fullName>
    </recommendedName>
</protein>
<feature type="compositionally biased region" description="Low complexity" evidence="1">
    <location>
        <begin position="812"/>
        <end position="828"/>
    </location>
</feature>
<evidence type="ECO:0000313" key="4">
    <source>
        <dbReference type="EMBL" id="ORZ33037.1"/>
    </source>
</evidence>
<feature type="region of interest" description="Disordered" evidence="1">
    <location>
        <begin position="1146"/>
        <end position="1205"/>
    </location>
</feature>
<gene>
    <name evidence="4" type="ORF">BCR44DRAFT_1438981</name>
</gene>
<feature type="chain" id="PRO_5039906022" description="Dystroglycan-type cadherin-like domain-containing protein" evidence="3">
    <location>
        <begin position="16"/>
        <end position="1368"/>
    </location>
</feature>
<evidence type="ECO:0000256" key="1">
    <source>
        <dbReference type="SAM" id="MobiDB-lite"/>
    </source>
</evidence>
<feature type="compositionally biased region" description="Polar residues" evidence="1">
    <location>
        <begin position="755"/>
        <end position="765"/>
    </location>
</feature>
<feature type="region of interest" description="Disordered" evidence="1">
    <location>
        <begin position="582"/>
        <end position="602"/>
    </location>
</feature>
<feature type="compositionally biased region" description="Low complexity" evidence="1">
    <location>
        <begin position="161"/>
        <end position="176"/>
    </location>
</feature>
<dbReference type="Proteomes" id="UP000193411">
    <property type="component" value="Unassembled WGS sequence"/>
</dbReference>
<feature type="compositionally biased region" description="Low complexity" evidence="1">
    <location>
        <begin position="836"/>
        <end position="850"/>
    </location>
</feature>
<feature type="region of interest" description="Disordered" evidence="1">
    <location>
        <begin position="1256"/>
        <end position="1298"/>
    </location>
</feature>
<accession>A0A1Y2HEM9</accession>
<keyword evidence="3" id="KW-0732">Signal</keyword>
<keyword evidence="2" id="KW-1133">Transmembrane helix</keyword>
<proteinExistence type="predicted"/>
<feature type="compositionally biased region" description="Low complexity" evidence="1">
    <location>
        <begin position="939"/>
        <end position="949"/>
    </location>
</feature>
<name>A0A1Y2HEM9_9FUNG</name>
<keyword evidence="2" id="KW-0472">Membrane</keyword>
<feature type="compositionally biased region" description="Pro residues" evidence="1">
    <location>
        <begin position="1163"/>
        <end position="1173"/>
    </location>
</feature>
<feature type="region of interest" description="Disordered" evidence="1">
    <location>
        <begin position="679"/>
        <end position="711"/>
    </location>
</feature>
<feature type="region of interest" description="Disordered" evidence="1">
    <location>
        <begin position="728"/>
        <end position="781"/>
    </location>
</feature>